<dbReference type="Gene3D" id="3.20.80.10">
    <property type="entry name" value="Regulatory factor, effector binding domain"/>
    <property type="match status" value="1"/>
</dbReference>
<gene>
    <name evidence="2" type="ORF">L1F29_21540</name>
</gene>
<dbReference type="InterPro" id="IPR029441">
    <property type="entry name" value="Cass2"/>
</dbReference>
<organism evidence="2 3">
    <name type="scientific">Paenibacillus spongiae</name>
    <dbReference type="NCBI Taxonomy" id="2909671"/>
    <lineage>
        <taxon>Bacteria</taxon>
        <taxon>Bacillati</taxon>
        <taxon>Bacillota</taxon>
        <taxon>Bacilli</taxon>
        <taxon>Bacillales</taxon>
        <taxon>Paenibacillaceae</taxon>
        <taxon>Paenibacillus</taxon>
    </lineage>
</organism>
<feature type="domain" description="AraC effector-binding" evidence="1">
    <location>
        <begin position="11"/>
        <end position="162"/>
    </location>
</feature>
<evidence type="ECO:0000313" key="2">
    <source>
        <dbReference type="EMBL" id="UVI28027.1"/>
    </source>
</evidence>
<dbReference type="SUPFAM" id="SSF55136">
    <property type="entry name" value="Probable bacterial effector-binding domain"/>
    <property type="match status" value="1"/>
</dbReference>
<sequence>MSNPLGKGAAGEVELVQLGELKMVGIPVIVSFKDGDFGKIGQTKQLFLARKGEIKHTVHSECYWAPWYSCEVMFTYFYCLEVSELADIPEGMLGFTIPKGTYTKVRYEGPHPADPDPYAVLAAYRQEHHMSAKADGMVLEKYPFDKDSILQWLSTEVYGPVTLQS</sequence>
<dbReference type="SMART" id="SM00871">
    <property type="entry name" value="AraC_E_bind"/>
    <property type="match status" value="1"/>
</dbReference>
<dbReference type="RefSeq" id="WP_258384115.1">
    <property type="nucleotide sequence ID" value="NZ_CP091430.1"/>
</dbReference>
<accession>A0ABY5S2C8</accession>
<dbReference type="EMBL" id="CP091430">
    <property type="protein sequence ID" value="UVI28027.1"/>
    <property type="molecule type" value="Genomic_DNA"/>
</dbReference>
<evidence type="ECO:0000259" key="1">
    <source>
        <dbReference type="SMART" id="SM00871"/>
    </source>
</evidence>
<evidence type="ECO:0000313" key="3">
    <source>
        <dbReference type="Proteomes" id="UP001057877"/>
    </source>
</evidence>
<keyword evidence="3" id="KW-1185">Reference proteome</keyword>
<name>A0ABY5S2C8_9BACL</name>
<dbReference type="Pfam" id="PF14526">
    <property type="entry name" value="Cass2"/>
    <property type="match status" value="1"/>
</dbReference>
<reference evidence="2" key="1">
    <citation type="submission" date="2022-01" db="EMBL/GenBank/DDBJ databases">
        <title>Paenibacillus spongiae sp. nov., isolated from marine sponge.</title>
        <authorList>
            <person name="Li Z."/>
            <person name="Zhang M."/>
        </authorList>
    </citation>
    <scope>NUCLEOTIDE SEQUENCE</scope>
    <source>
        <strain evidence="2">PHS-Z3</strain>
    </source>
</reference>
<dbReference type="Proteomes" id="UP001057877">
    <property type="component" value="Chromosome"/>
</dbReference>
<protein>
    <submittedName>
        <fullName evidence="2">GyrI-like domain-containing protein</fullName>
    </submittedName>
</protein>
<dbReference type="InterPro" id="IPR010499">
    <property type="entry name" value="AraC_E-bd"/>
</dbReference>
<dbReference type="InterPro" id="IPR011256">
    <property type="entry name" value="Reg_factor_effector_dom_sf"/>
</dbReference>
<proteinExistence type="predicted"/>